<evidence type="ECO:0000313" key="6">
    <source>
        <dbReference type="Proteomes" id="UP000581087"/>
    </source>
</evidence>
<dbReference type="Gene3D" id="2.60.120.200">
    <property type="match status" value="1"/>
</dbReference>
<reference evidence="4 5" key="1">
    <citation type="submission" date="2019-01" db="EMBL/GenBank/DDBJ databases">
        <title>Agromyces.</title>
        <authorList>
            <person name="Li J."/>
        </authorList>
    </citation>
    <scope>NUCLEOTIDE SEQUENCE [LARGE SCALE GENOMIC DNA]</scope>
    <source>
        <strain evidence="4 5">DSM 23870</strain>
    </source>
</reference>
<name>A0A4Q2MCX4_9MICO</name>
<keyword evidence="5" id="KW-1185">Reference proteome</keyword>
<proteinExistence type="predicted"/>
<dbReference type="RefSeq" id="WP_129172235.1">
    <property type="nucleotide sequence ID" value="NZ_JACCBI010000001.1"/>
</dbReference>
<protein>
    <submittedName>
        <fullName evidence="3">Fimbrial isopeptide formation D2 family protein</fullName>
    </submittedName>
</protein>
<dbReference type="OrthoDB" id="5024153at2"/>
<comment type="caution">
    <text evidence="4">The sequence shown here is derived from an EMBL/GenBank/DDBJ whole genome shotgun (WGS) entry which is preliminary data.</text>
</comment>
<evidence type="ECO:0000259" key="2">
    <source>
        <dbReference type="Pfam" id="PF24346"/>
    </source>
</evidence>
<evidence type="ECO:0000313" key="5">
    <source>
        <dbReference type="Proteomes" id="UP000292686"/>
    </source>
</evidence>
<gene>
    <name evidence="3" type="ORF">BJ972_002374</name>
    <name evidence="4" type="ORF">ESP50_01895</name>
</gene>
<keyword evidence="1" id="KW-0732">Signal</keyword>
<organism evidence="4 5">
    <name type="scientific">Agromyces atrinae</name>
    <dbReference type="NCBI Taxonomy" id="592376"/>
    <lineage>
        <taxon>Bacteria</taxon>
        <taxon>Bacillati</taxon>
        <taxon>Actinomycetota</taxon>
        <taxon>Actinomycetes</taxon>
        <taxon>Micrococcales</taxon>
        <taxon>Microbacteriaceae</taxon>
        <taxon>Agromyces</taxon>
    </lineage>
</organism>
<sequence length="658" mass="66885">MRWGIVLLGVPALVAGLLVASAARDDVVASAAGNSIYINESFQGATLPSGWLFSGRAGTTPPSIVAPTNNNAGGGRWLQLTNDDAYGGAGSSGFALNNTVFDSNKGVVVEYDQRIYRTNNGMANNDADGAGDGLSVFLVDANISAASGTSVDTTTDEPGGFGGGLGYSSISNSSSSWCPNQQGIAGGYFGIGFDVYGNYARSDTTAVSTRPNSVSGGASQQRVPQAIGVRGSGVRHTTTGATCTQPTNQRDLNYWYGMNTDLNPTSGGYRWIGGSGTRPANTIDNNYGDGSRYRKVRISITPETNGARTLRVYMTPAVEVGKDICASGTTPCTRWVSNPATTPAYAFVYSTNLNTNSFQAALPAQFKLGFAASTGFAVNNHQIRNLLVSTEADLAVTKRINGAASATVAPGATATYTLTAQNLGPDDITTDFPATLVDGLSGLPLDPATVTWSATVAGAARVSKTGTTFATTATGTGAITSAAPLYWIAPAGTANTVTVTVSGTVLASAPRGVAIPNTARVAVNPNGGPRDNNSVNDTAIANLTVPNTPTVSIVKTGPATFASDTVGNAGYFQIVDPGADANAPGDADVPTVRAGTSVTWAFHVVNTGQLPLSSVVVTDVDEDGAAVTVACPATTLAVGASMYCRATAIVNPTGGASP</sequence>
<feature type="signal peptide" evidence="1">
    <location>
        <begin position="1"/>
        <end position="22"/>
    </location>
</feature>
<dbReference type="InterPro" id="IPR013320">
    <property type="entry name" value="ConA-like_dom_sf"/>
</dbReference>
<evidence type="ECO:0000256" key="1">
    <source>
        <dbReference type="SAM" id="SignalP"/>
    </source>
</evidence>
<evidence type="ECO:0000313" key="4">
    <source>
        <dbReference type="EMBL" id="RXZ87971.1"/>
    </source>
</evidence>
<dbReference type="AlphaFoldDB" id="A0A4Q2MCX4"/>
<dbReference type="EMBL" id="SDPM01000001">
    <property type="protein sequence ID" value="RXZ87971.1"/>
    <property type="molecule type" value="Genomic_DNA"/>
</dbReference>
<evidence type="ECO:0000313" key="3">
    <source>
        <dbReference type="EMBL" id="NYD67855.1"/>
    </source>
</evidence>
<dbReference type="Proteomes" id="UP000292686">
    <property type="component" value="Unassembled WGS sequence"/>
</dbReference>
<feature type="domain" description="DUF7507" evidence="2">
    <location>
        <begin position="592"/>
        <end position="650"/>
    </location>
</feature>
<dbReference type="SUPFAM" id="SSF49899">
    <property type="entry name" value="Concanavalin A-like lectins/glucanases"/>
    <property type="match status" value="1"/>
</dbReference>
<reference evidence="3 6" key="2">
    <citation type="submission" date="2020-07" db="EMBL/GenBank/DDBJ databases">
        <title>Sequencing the genomes of 1000 actinobacteria strains.</title>
        <authorList>
            <person name="Klenk H.-P."/>
        </authorList>
    </citation>
    <scope>NUCLEOTIDE SEQUENCE [LARGE SCALE GENOMIC DNA]</scope>
    <source>
        <strain evidence="3 6">DSM 23870</strain>
    </source>
</reference>
<feature type="chain" id="PRO_5038239031" evidence="1">
    <location>
        <begin position="23"/>
        <end position="658"/>
    </location>
</feature>
<dbReference type="Proteomes" id="UP000581087">
    <property type="component" value="Unassembled WGS sequence"/>
</dbReference>
<dbReference type="Gene3D" id="2.60.40.740">
    <property type="match status" value="1"/>
</dbReference>
<accession>A0A4Q2MCX4</accession>
<dbReference type="EMBL" id="JACCBI010000001">
    <property type="protein sequence ID" value="NYD67855.1"/>
    <property type="molecule type" value="Genomic_DNA"/>
</dbReference>
<dbReference type="Pfam" id="PF24346">
    <property type="entry name" value="DUF7507"/>
    <property type="match status" value="1"/>
</dbReference>
<dbReference type="InterPro" id="IPR055354">
    <property type="entry name" value="DUF7507"/>
</dbReference>